<accession>A0ABX8J4E3</accession>
<proteinExistence type="predicted"/>
<name>A0ABX8J4E3_9BACT</name>
<gene>
    <name evidence="1" type="ORF">KP004_18690</name>
</gene>
<dbReference type="RefSeq" id="WP_216799912.1">
    <property type="nucleotide sequence ID" value="NZ_CP076723.1"/>
</dbReference>
<dbReference type="Pfam" id="PF11306">
    <property type="entry name" value="DUF3108"/>
    <property type="match status" value="1"/>
</dbReference>
<evidence type="ECO:0000313" key="1">
    <source>
        <dbReference type="EMBL" id="QWV93170.1"/>
    </source>
</evidence>
<keyword evidence="2" id="KW-1185">Reference proteome</keyword>
<organism evidence="1 2">
    <name type="scientific">Geomonas oryzisoli</name>
    <dbReference type="NCBI Taxonomy" id="2847992"/>
    <lineage>
        <taxon>Bacteria</taxon>
        <taxon>Pseudomonadati</taxon>
        <taxon>Thermodesulfobacteriota</taxon>
        <taxon>Desulfuromonadia</taxon>
        <taxon>Geobacterales</taxon>
        <taxon>Geobacteraceae</taxon>
        <taxon>Geomonas</taxon>
    </lineage>
</organism>
<protein>
    <submittedName>
        <fullName evidence="1">DUF3108 domain-containing protein</fullName>
    </submittedName>
</protein>
<reference evidence="1 2" key="1">
    <citation type="submission" date="2021-06" db="EMBL/GenBank/DDBJ databases">
        <title>Gemonas diversity in paddy soil.</title>
        <authorList>
            <person name="Liu G."/>
        </authorList>
    </citation>
    <scope>NUCLEOTIDE SEQUENCE [LARGE SCALE GENOMIC DNA]</scope>
    <source>
        <strain evidence="1 2">RG10</strain>
    </source>
</reference>
<evidence type="ECO:0000313" key="2">
    <source>
        <dbReference type="Proteomes" id="UP000683557"/>
    </source>
</evidence>
<dbReference type="EMBL" id="CP076723">
    <property type="protein sequence ID" value="QWV93170.1"/>
    <property type="molecule type" value="Genomic_DNA"/>
</dbReference>
<sequence>MANIRPLMGALLALVLIAAPAAGFPVPERLVYEVTWSGIKAGLAVLEVTRQGEELRLTNTIRSTGVVAAFFKIDDRTESVITRAGKPAYYQEHKREGSYRAAREATFNFTTLKANSLDLLKKIEKTDAITPSTYDSLSSIYFIRSSELTPGQSISFDIYDTQRLWNTEVRVVQRQEIKTPLGKFKTVMVTSRLRHKGEVAKVGNATFWFTDDDRRVPVRITTTMKVGEVTLTLSGGLSP</sequence>
<dbReference type="InterPro" id="IPR021457">
    <property type="entry name" value="DUF3108"/>
</dbReference>
<dbReference type="Proteomes" id="UP000683557">
    <property type="component" value="Chromosome"/>
</dbReference>